<reference evidence="2 3" key="1">
    <citation type="submission" date="2020-08" db="EMBL/GenBank/DDBJ databases">
        <title>Genomic Encyclopedia of Type Strains, Phase IV (KMG-IV): sequencing the most valuable type-strain genomes for metagenomic binning, comparative biology and taxonomic classification.</title>
        <authorList>
            <person name="Goeker M."/>
        </authorList>
    </citation>
    <scope>NUCLEOTIDE SEQUENCE [LARGE SCALE GENOMIC DNA]</scope>
    <source>
        <strain evidence="2 3">DSM 22336</strain>
    </source>
</reference>
<protein>
    <recommendedName>
        <fullName evidence="4">Transposase</fullName>
    </recommendedName>
</protein>
<evidence type="ECO:0008006" key="4">
    <source>
        <dbReference type="Google" id="ProtNLM"/>
    </source>
</evidence>
<sequence length="55" mass="5830">MIIINEMLVAVTRLAEGRKMEPAAAIIDSQSVKTTEADSPRGYNAGKKIKGANAV</sequence>
<dbReference type="EMBL" id="JACIIU010000005">
    <property type="protein sequence ID" value="MBB6261083.1"/>
    <property type="molecule type" value="Genomic_DNA"/>
</dbReference>
<dbReference type="Proteomes" id="UP000555393">
    <property type="component" value="Unassembled WGS sequence"/>
</dbReference>
<comment type="caution">
    <text evidence="2">The sequence shown here is derived from an EMBL/GenBank/DDBJ whole genome shotgun (WGS) entry which is preliminary data.</text>
</comment>
<evidence type="ECO:0000313" key="2">
    <source>
        <dbReference type="EMBL" id="MBB6261083.1"/>
    </source>
</evidence>
<gene>
    <name evidence="2" type="ORF">FHS77_001631</name>
</gene>
<accession>A0A841LSL0</accession>
<proteinExistence type="predicted"/>
<name>A0A841LSL0_9HYPH</name>
<feature type="region of interest" description="Disordered" evidence="1">
    <location>
        <begin position="35"/>
        <end position="55"/>
    </location>
</feature>
<evidence type="ECO:0000313" key="3">
    <source>
        <dbReference type="Proteomes" id="UP000555393"/>
    </source>
</evidence>
<dbReference type="AlphaFoldDB" id="A0A841LSL0"/>
<keyword evidence="3" id="KW-1185">Reference proteome</keyword>
<organism evidence="2 3">
    <name type="scientific">Paenochrobactrum gallinarii</name>
    <dbReference type="NCBI Taxonomy" id="643673"/>
    <lineage>
        <taxon>Bacteria</taxon>
        <taxon>Pseudomonadati</taxon>
        <taxon>Pseudomonadota</taxon>
        <taxon>Alphaproteobacteria</taxon>
        <taxon>Hyphomicrobiales</taxon>
        <taxon>Brucellaceae</taxon>
        <taxon>Paenochrobactrum</taxon>
    </lineage>
</organism>
<evidence type="ECO:0000256" key="1">
    <source>
        <dbReference type="SAM" id="MobiDB-lite"/>
    </source>
</evidence>